<evidence type="ECO:0000313" key="5">
    <source>
        <dbReference type="Proteomes" id="UP000053586"/>
    </source>
</evidence>
<dbReference type="SUPFAM" id="SSF52540">
    <property type="entry name" value="P-loop containing nucleoside triphosphate hydrolases"/>
    <property type="match status" value="1"/>
</dbReference>
<keyword evidence="1" id="KW-0677">Repeat</keyword>
<evidence type="ECO:0000256" key="3">
    <source>
        <dbReference type="PROSITE-ProRule" id="PRU00339"/>
    </source>
</evidence>
<dbReference type="Pfam" id="PF13469">
    <property type="entry name" value="Sulfotransfer_3"/>
    <property type="match status" value="1"/>
</dbReference>
<feature type="repeat" description="TPR" evidence="3">
    <location>
        <begin position="313"/>
        <end position="346"/>
    </location>
</feature>
<proteinExistence type="predicted"/>
<keyword evidence="2 3" id="KW-0802">TPR repeat</keyword>
<feature type="repeat" description="TPR" evidence="3">
    <location>
        <begin position="107"/>
        <end position="140"/>
    </location>
</feature>
<evidence type="ECO:0000256" key="2">
    <source>
        <dbReference type="ARBA" id="ARBA00022803"/>
    </source>
</evidence>
<dbReference type="eggNOG" id="COG0457">
    <property type="taxonomic scope" value="Bacteria"/>
</dbReference>
<dbReference type="EMBL" id="BAET01000019">
    <property type="protein sequence ID" value="GAB55997.1"/>
    <property type="molecule type" value="Genomic_DNA"/>
</dbReference>
<evidence type="ECO:0000313" key="4">
    <source>
        <dbReference type="EMBL" id="GAB55997.1"/>
    </source>
</evidence>
<dbReference type="Proteomes" id="UP000053586">
    <property type="component" value="Unassembled WGS sequence"/>
</dbReference>
<dbReference type="InterPro" id="IPR027417">
    <property type="entry name" value="P-loop_NTPase"/>
</dbReference>
<dbReference type="GO" id="GO:0016757">
    <property type="term" value="F:glycosyltransferase activity"/>
    <property type="evidence" value="ECO:0007669"/>
    <property type="project" value="UniProtKB-KW"/>
</dbReference>
<dbReference type="Pfam" id="PF13432">
    <property type="entry name" value="TPR_16"/>
    <property type="match status" value="4"/>
</dbReference>
<protein>
    <submittedName>
        <fullName evidence="4">Polypeptide N-acetylglucosaminyltransferase</fullName>
        <ecNumber evidence="4">2.4.1.-</ecNumber>
    </submittedName>
</protein>
<dbReference type="SUPFAM" id="SSF48452">
    <property type="entry name" value="TPR-like"/>
    <property type="match status" value="1"/>
</dbReference>
<dbReference type="SMART" id="SM00028">
    <property type="entry name" value="TPR"/>
    <property type="match status" value="8"/>
</dbReference>
<dbReference type="RefSeq" id="WP_006005661.1">
    <property type="nucleotide sequence ID" value="NZ_BAET01000019.1"/>
</dbReference>
<dbReference type="Gene3D" id="1.25.40.10">
    <property type="entry name" value="Tetratricopeptide repeat domain"/>
    <property type="match status" value="3"/>
</dbReference>
<keyword evidence="4" id="KW-0328">Glycosyltransferase</keyword>
<keyword evidence="4" id="KW-0808">Transferase</keyword>
<keyword evidence="5" id="KW-1185">Reference proteome</keyword>
<dbReference type="Gene3D" id="3.40.50.300">
    <property type="entry name" value="P-loop containing nucleotide triphosphate hydrolases"/>
    <property type="match status" value="1"/>
</dbReference>
<reference evidence="4 5" key="2">
    <citation type="journal article" date="2017" name="Antonie Van Leeuwenhoek">
        <title>Rhizobium rhizosphaerae sp. nov., a novel species isolated from rice rhizosphere.</title>
        <authorList>
            <person name="Zhao J.J."/>
            <person name="Zhang J."/>
            <person name="Zhang R.J."/>
            <person name="Zhang C.W."/>
            <person name="Yin H.Q."/>
            <person name="Zhang X.X."/>
        </authorList>
    </citation>
    <scope>NUCLEOTIDE SEQUENCE [LARGE SCALE GENOMIC DNA]</scope>
    <source>
        <strain evidence="4 5">ACAM 611</strain>
    </source>
</reference>
<dbReference type="STRING" id="56804.BAE46_06570"/>
<dbReference type="PANTHER" id="PTHR44858:SF1">
    <property type="entry name" value="UDP-N-ACETYLGLUCOSAMINE--PEPTIDE N-ACETYLGLUCOSAMINYLTRANSFERASE SPINDLY-RELATED"/>
    <property type="match status" value="1"/>
</dbReference>
<dbReference type="InterPro" id="IPR019734">
    <property type="entry name" value="TPR_rpt"/>
</dbReference>
<reference evidence="4 5" key="1">
    <citation type="journal article" date="2012" name="J. Bacteriol.">
        <title>Genome sequence of proteorhodopsin-containing sea ice bacterium Glaciecola punicea ACAM 611T.</title>
        <authorList>
            <person name="Qin Q.-L."/>
            <person name="Xie B.-B."/>
            <person name="Shu Y.-L."/>
            <person name="Rong J.-C."/>
            <person name="Zhao D.-L."/>
            <person name="Zhang X.-Y."/>
            <person name="Chen X.-L."/>
            <person name="Zhou B.-C."/>
            <person name="Zhanga Y.-Z."/>
        </authorList>
    </citation>
    <scope>NUCLEOTIDE SEQUENCE [LARGE SCALE GENOMIC DNA]</scope>
    <source>
        <strain evidence="4 5">ACAM 611</strain>
    </source>
</reference>
<name>H5TCH0_9ALTE</name>
<dbReference type="EC" id="2.4.1.-" evidence="4"/>
<organism evidence="4 5">
    <name type="scientific">Glaciecola punicea ACAM 611</name>
    <dbReference type="NCBI Taxonomy" id="1121923"/>
    <lineage>
        <taxon>Bacteria</taxon>
        <taxon>Pseudomonadati</taxon>
        <taxon>Pseudomonadota</taxon>
        <taxon>Gammaproteobacteria</taxon>
        <taxon>Alteromonadales</taxon>
        <taxon>Alteromonadaceae</taxon>
        <taxon>Glaciecola</taxon>
    </lineage>
</organism>
<dbReference type="OrthoDB" id="9815894at2"/>
<feature type="repeat" description="TPR" evidence="3">
    <location>
        <begin position="73"/>
        <end position="106"/>
    </location>
</feature>
<dbReference type="InterPro" id="IPR011990">
    <property type="entry name" value="TPR-like_helical_dom_sf"/>
</dbReference>
<gene>
    <name evidence="4" type="ORF">GPUN_1881</name>
</gene>
<dbReference type="PANTHER" id="PTHR44858">
    <property type="entry name" value="TETRATRICOPEPTIDE REPEAT PROTEIN 6"/>
    <property type="match status" value="1"/>
</dbReference>
<feature type="repeat" description="TPR" evidence="3">
    <location>
        <begin position="242"/>
        <end position="275"/>
    </location>
</feature>
<sequence>MNQQIANQLQQGFQLLQNERLLDAQQVFEDILKVDPLNEHGLNLLGVVFIQLQQADQAILMLEKALTVNNQDTQTYNNLGLAYKELYQFKKAQEAFNSSLTLNPEQAQTLNNLGNVLAAQDQHKLAALSFDEALKLDANYPECLSNFAQSLKELGNLDIALKAIDQANHLVPNNSYFLNVRGEIQLAKVDYENARQTFEKSITIDNYMPACINLSTALKQLGHYVKAKECLQAAIKQEPNNSEAHNHLGVLQEQLGDFDAAATSFRMALKHTPNHASSFYQLAKLKHQMLTLTEVEKIAELLADNATPSIFRASLLFALGVYYDKEKQYTLAIKNYANAQRIKAEKCPYNANLTEQYRVLMETVMPAVSGDVCMAQVHPIFIIGMPRSGTSLAEQILASHSQVFGAGELSYINDLLKKAEQITNSPYPHCLTKLSQVQLTELGGQYKRRMLETFGEHAYFTDKNPLNYNFVGFIKAILPDAKFVYCQRDAADNCLSIFKLPFDDSQGYAHDLNALGHYYREHERLMALWTGLYNEDIITLIYEAVVDNQPKETARLLDCLGLDYEQATERFYQTHRIVMTPSAEQVRQPIYKTSINSWQKYGDAVQPLLQALKQYR</sequence>
<dbReference type="InterPro" id="IPR050498">
    <property type="entry name" value="Ycf3"/>
</dbReference>
<evidence type="ECO:0000256" key="1">
    <source>
        <dbReference type="ARBA" id="ARBA00022737"/>
    </source>
</evidence>
<dbReference type="AlphaFoldDB" id="H5TCH0"/>
<accession>H5TCH0</accession>
<comment type="caution">
    <text evidence="4">The sequence shown here is derived from an EMBL/GenBank/DDBJ whole genome shotgun (WGS) entry which is preliminary data.</text>
</comment>
<dbReference type="PROSITE" id="PS50005">
    <property type="entry name" value="TPR"/>
    <property type="match status" value="4"/>
</dbReference>
<dbReference type="PROSITE" id="PS50293">
    <property type="entry name" value="TPR_REGION"/>
    <property type="match status" value="1"/>
</dbReference>